<accession>A0A2A2FIB2</accession>
<dbReference type="Proteomes" id="UP000218083">
    <property type="component" value="Unassembled WGS sequence"/>
</dbReference>
<dbReference type="RefSeq" id="WP_095636679.1">
    <property type="nucleotide sequence ID" value="NZ_NSKC01000003.1"/>
</dbReference>
<feature type="region of interest" description="Disordered" evidence="1">
    <location>
        <begin position="40"/>
        <end position="60"/>
    </location>
</feature>
<dbReference type="GO" id="GO:0019441">
    <property type="term" value="P:L-tryptophan catabolic process to kynurenine"/>
    <property type="evidence" value="ECO:0007669"/>
    <property type="project" value="InterPro"/>
</dbReference>
<sequence>MFRDLSRPIETGMPTYPGDPDVTLAPDATHEADGYATSELRTGTHAGTHVDAPRHTLPGGETIDGVDAGRFAFDARLVDCRPLEPREPIGAEALPDPDAGDPGTPGATALDPAVDLLVLRTGWAAHWGTDRYRDHPYLTAAAAERCRELGVGVGLDALGPDPTPPGPAATGPDGSRDAEPDGTPAHDALLGDSLPIVENLCGLEDLPPRFRLYAFPLRLRDGDGSPVRAVAEWEG</sequence>
<name>A0A2A2FIB2_9EURY</name>
<evidence type="ECO:0000313" key="3">
    <source>
        <dbReference type="Proteomes" id="UP000218083"/>
    </source>
</evidence>
<dbReference type="AlphaFoldDB" id="A0A2A2FIB2"/>
<protein>
    <submittedName>
        <fullName evidence="2">Cyclase</fullName>
    </submittedName>
</protein>
<reference evidence="2 3" key="1">
    <citation type="submission" date="2017-08" db="EMBL/GenBank/DDBJ databases">
        <title>The strain WRN001 was isolated from Binhai saline alkaline soil, Tianjin, China.</title>
        <authorList>
            <person name="Liu D."/>
            <person name="Zhang G."/>
        </authorList>
    </citation>
    <scope>NUCLEOTIDE SEQUENCE [LARGE SCALE GENOMIC DNA]</scope>
    <source>
        <strain evidence="2 3">WN019</strain>
    </source>
</reference>
<feature type="compositionally biased region" description="Low complexity" evidence="1">
    <location>
        <begin position="93"/>
        <end position="108"/>
    </location>
</feature>
<evidence type="ECO:0000313" key="2">
    <source>
        <dbReference type="EMBL" id="PAU84329.1"/>
    </source>
</evidence>
<gene>
    <name evidence="2" type="ORF">CK500_07835</name>
</gene>
<dbReference type="EMBL" id="NSKC01000003">
    <property type="protein sequence ID" value="PAU84329.1"/>
    <property type="molecule type" value="Genomic_DNA"/>
</dbReference>
<dbReference type="OrthoDB" id="9014at2157"/>
<comment type="caution">
    <text evidence="2">The sequence shown here is derived from an EMBL/GenBank/DDBJ whole genome shotgun (WGS) entry which is preliminary data.</text>
</comment>
<dbReference type="PANTHER" id="PTHR31118:SF32">
    <property type="entry name" value="KYNURENINE FORMAMIDASE"/>
    <property type="match status" value="1"/>
</dbReference>
<feature type="region of interest" description="Disordered" evidence="1">
    <location>
        <begin position="156"/>
        <end position="187"/>
    </location>
</feature>
<dbReference type="InterPro" id="IPR037175">
    <property type="entry name" value="KFase_sf"/>
</dbReference>
<dbReference type="Pfam" id="PF04199">
    <property type="entry name" value="Cyclase"/>
    <property type="match status" value="1"/>
</dbReference>
<feature type="region of interest" description="Disordered" evidence="1">
    <location>
        <begin position="1"/>
        <end position="27"/>
    </location>
</feature>
<dbReference type="InterPro" id="IPR007325">
    <property type="entry name" value="KFase/CYL"/>
</dbReference>
<evidence type="ECO:0000256" key="1">
    <source>
        <dbReference type="SAM" id="MobiDB-lite"/>
    </source>
</evidence>
<proteinExistence type="predicted"/>
<dbReference type="PANTHER" id="PTHR31118">
    <property type="entry name" value="CYCLASE-LIKE PROTEIN 2"/>
    <property type="match status" value="1"/>
</dbReference>
<dbReference type="Gene3D" id="3.50.30.50">
    <property type="entry name" value="Putative cyclase"/>
    <property type="match status" value="1"/>
</dbReference>
<organism evidence="2 3">
    <name type="scientific">Halorubrum salipaludis</name>
    <dbReference type="NCBI Taxonomy" id="2032630"/>
    <lineage>
        <taxon>Archaea</taxon>
        <taxon>Methanobacteriati</taxon>
        <taxon>Methanobacteriota</taxon>
        <taxon>Stenosarchaea group</taxon>
        <taxon>Halobacteria</taxon>
        <taxon>Halobacteriales</taxon>
        <taxon>Haloferacaceae</taxon>
        <taxon>Halorubrum</taxon>
    </lineage>
</organism>
<dbReference type="GO" id="GO:0004061">
    <property type="term" value="F:arylformamidase activity"/>
    <property type="evidence" value="ECO:0007669"/>
    <property type="project" value="InterPro"/>
</dbReference>
<dbReference type="SUPFAM" id="SSF102198">
    <property type="entry name" value="Putative cyclase"/>
    <property type="match status" value="1"/>
</dbReference>
<feature type="region of interest" description="Disordered" evidence="1">
    <location>
        <begin position="87"/>
        <end position="108"/>
    </location>
</feature>
<keyword evidence="3" id="KW-1185">Reference proteome</keyword>